<sequence>MIINHNMSRFIGIGTTCGEKEVNHETENPKIRHRLRTLSFSDAFIAGYLTRHTGSVMRMV</sequence>
<comment type="caution">
    <text evidence="1">The sequence shown here is derived from an EMBL/GenBank/DDBJ whole genome shotgun (WGS) entry which is preliminary data.</text>
</comment>
<accession>A0A644UHP3</accession>
<proteinExistence type="predicted"/>
<reference evidence="1" key="1">
    <citation type="submission" date="2019-08" db="EMBL/GenBank/DDBJ databases">
        <authorList>
            <person name="Kucharzyk K."/>
            <person name="Murdoch R.W."/>
            <person name="Higgins S."/>
            <person name="Loffler F."/>
        </authorList>
    </citation>
    <scope>NUCLEOTIDE SEQUENCE</scope>
</reference>
<evidence type="ECO:0000313" key="1">
    <source>
        <dbReference type="EMBL" id="MPL78527.1"/>
    </source>
</evidence>
<dbReference type="AlphaFoldDB" id="A0A644UHP3"/>
<organism evidence="1">
    <name type="scientific">bioreactor metagenome</name>
    <dbReference type="NCBI Taxonomy" id="1076179"/>
    <lineage>
        <taxon>unclassified sequences</taxon>
        <taxon>metagenomes</taxon>
        <taxon>ecological metagenomes</taxon>
    </lineage>
</organism>
<protein>
    <submittedName>
        <fullName evidence="1">Uncharacterized protein</fullName>
    </submittedName>
</protein>
<dbReference type="EMBL" id="VSSQ01000117">
    <property type="protein sequence ID" value="MPL78527.1"/>
    <property type="molecule type" value="Genomic_DNA"/>
</dbReference>
<name>A0A644UHP3_9ZZZZ</name>
<gene>
    <name evidence="1" type="ORF">SDC9_24396</name>
</gene>